<proteinExistence type="predicted"/>
<dbReference type="Gene3D" id="1.20.1250.20">
    <property type="entry name" value="MFS general substrate transporter like domains"/>
    <property type="match status" value="1"/>
</dbReference>
<dbReference type="InterPro" id="IPR020846">
    <property type="entry name" value="MFS_dom"/>
</dbReference>
<keyword evidence="4 6" id="KW-1133">Transmembrane helix</keyword>
<evidence type="ECO:0000256" key="3">
    <source>
        <dbReference type="ARBA" id="ARBA00022692"/>
    </source>
</evidence>
<keyword evidence="2" id="KW-1003">Cell membrane</keyword>
<dbReference type="Proteomes" id="UP001629288">
    <property type="component" value="Unassembled WGS sequence"/>
</dbReference>
<name>A0ABW9C9Q6_9BURK</name>
<evidence type="ECO:0000256" key="4">
    <source>
        <dbReference type="ARBA" id="ARBA00022989"/>
    </source>
</evidence>
<feature type="domain" description="Major facilitator superfamily (MFS) profile" evidence="7">
    <location>
        <begin position="3"/>
        <end position="378"/>
    </location>
</feature>
<reference evidence="8 9" key="1">
    <citation type="journal article" date="2024" name="Chem. Sci.">
        <title>Discovery of megapolipeptins by genome mining of a Burkholderiales bacteria collection.</title>
        <authorList>
            <person name="Paulo B.S."/>
            <person name="Recchia M.J.J."/>
            <person name="Lee S."/>
            <person name="Fergusson C.H."/>
            <person name="Romanowski S.B."/>
            <person name="Hernandez A."/>
            <person name="Krull N."/>
            <person name="Liu D.Y."/>
            <person name="Cavanagh H."/>
            <person name="Bos A."/>
            <person name="Gray C.A."/>
            <person name="Murphy B.T."/>
            <person name="Linington R.G."/>
            <person name="Eustaquio A.S."/>
        </authorList>
    </citation>
    <scope>NUCLEOTIDE SEQUENCE [LARGE SCALE GENOMIC DNA]</scope>
    <source>
        <strain evidence="8 9">RL17-379-BIB-C</strain>
    </source>
</reference>
<dbReference type="EMBL" id="JAQQDH010000018">
    <property type="protein sequence ID" value="MFM0448311.1"/>
    <property type="molecule type" value="Genomic_DNA"/>
</dbReference>
<keyword evidence="3 6" id="KW-0812">Transmembrane</keyword>
<dbReference type="PANTHER" id="PTHR43124">
    <property type="entry name" value="PURINE EFFLUX PUMP PBUE"/>
    <property type="match status" value="1"/>
</dbReference>
<feature type="transmembrane region" description="Helical" evidence="6">
    <location>
        <begin position="128"/>
        <end position="153"/>
    </location>
</feature>
<dbReference type="PROSITE" id="PS50850">
    <property type="entry name" value="MFS"/>
    <property type="match status" value="1"/>
</dbReference>
<keyword evidence="9" id="KW-1185">Reference proteome</keyword>
<evidence type="ECO:0000313" key="8">
    <source>
        <dbReference type="EMBL" id="MFM0448311.1"/>
    </source>
</evidence>
<gene>
    <name evidence="8" type="ORF">PQR00_32470</name>
</gene>
<evidence type="ECO:0000256" key="5">
    <source>
        <dbReference type="ARBA" id="ARBA00023136"/>
    </source>
</evidence>
<feature type="transmembrane region" description="Helical" evidence="6">
    <location>
        <begin position="98"/>
        <end position="116"/>
    </location>
</feature>
<feature type="transmembrane region" description="Helical" evidence="6">
    <location>
        <begin position="159"/>
        <end position="179"/>
    </location>
</feature>
<comment type="subcellular location">
    <subcellularLocation>
        <location evidence="1">Cell membrane</location>
        <topology evidence="1">Multi-pass membrane protein</topology>
    </subcellularLocation>
</comment>
<feature type="transmembrane region" description="Helical" evidence="6">
    <location>
        <begin position="268"/>
        <end position="297"/>
    </location>
</feature>
<dbReference type="InterPro" id="IPR011701">
    <property type="entry name" value="MFS"/>
</dbReference>
<dbReference type="PANTHER" id="PTHR43124:SF10">
    <property type="entry name" value="PURINE EFFLUX PUMP PBUE"/>
    <property type="match status" value="1"/>
</dbReference>
<feature type="transmembrane region" description="Helical" evidence="6">
    <location>
        <begin position="200"/>
        <end position="225"/>
    </location>
</feature>
<feature type="transmembrane region" description="Helical" evidence="6">
    <location>
        <begin position="34"/>
        <end position="57"/>
    </location>
</feature>
<accession>A0ABW9C9Q6</accession>
<evidence type="ECO:0000256" key="6">
    <source>
        <dbReference type="SAM" id="Phobius"/>
    </source>
</evidence>
<feature type="transmembrane region" description="Helical" evidence="6">
    <location>
        <begin position="355"/>
        <end position="377"/>
    </location>
</feature>
<sequence>MIRILPLCLGTFALGIDAYIMAGLLPGIASSFDVPAAVAGQTVTVFTACYAIAAPVFGTLTAGKLVRRVLSVALILFILANTLSAIATSFPILLLSRALAGVGAGLYSPTAFATAASMVSAKRRGRALGLVVGGLALGTAVGVPSGLVVAVHFGWRSTLWLIVALGGVALAGVISRMPEATASTPPSLRQRVSVLADPRVAASIAVSFVTSAASIGLYTFAAALLRSTSGVTDPLPYLWAWSLGGVAGIYLCGMLIDATGRPESMMSLVLVLMLVVFPLLGTAAVHQPLALVLFGAWGAAAWSSQAPQQHRLLSLHSDKGGIVVALQSSAHYLGSAAGAALGGIALAAGMRFTQLPLLSTSLIVLALSGQLCVAAWARSDLARAARNVSLIGRDLS</sequence>
<organism evidence="8 9">
    <name type="scientific">Paraburkholderia strydomiana</name>
    <dbReference type="NCBI Taxonomy" id="1245417"/>
    <lineage>
        <taxon>Bacteria</taxon>
        <taxon>Pseudomonadati</taxon>
        <taxon>Pseudomonadota</taxon>
        <taxon>Betaproteobacteria</taxon>
        <taxon>Burkholderiales</taxon>
        <taxon>Burkholderiaceae</taxon>
        <taxon>Paraburkholderia</taxon>
    </lineage>
</organism>
<dbReference type="RefSeq" id="WP_408131597.1">
    <property type="nucleotide sequence ID" value="NZ_JAQQDH010000018.1"/>
</dbReference>
<feature type="transmembrane region" description="Helical" evidence="6">
    <location>
        <begin position="237"/>
        <end position="256"/>
    </location>
</feature>
<evidence type="ECO:0000256" key="2">
    <source>
        <dbReference type="ARBA" id="ARBA00022475"/>
    </source>
</evidence>
<protein>
    <submittedName>
        <fullName evidence="8">MFS transporter</fullName>
    </submittedName>
</protein>
<comment type="caution">
    <text evidence="8">The sequence shown here is derived from an EMBL/GenBank/DDBJ whole genome shotgun (WGS) entry which is preliminary data.</text>
</comment>
<dbReference type="SUPFAM" id="SSF103473">
    <property type="entry name" value="MFS general substrate transporter"/>
    <property type="match status" value="1"/>
</dbReference>
<evidence type="ECO:0000259" key="7">
    <source>
        <dbReference type="PROSITE" id="PS50850"/>
    </source>
</evidence>
<evidence type="ECO:0000256" key="1">
    <source>
        <dbReference type="ARBA" id="ARBA00004651"/>
    </source>
</evidence>
<dbReference type="InterPro" id="IPR036259">
    <property type="entry name" value="MFS_trans_sf"/>
</dbReference>
<feature type="transmembrane region" description="Helical" evidence="6">
    <location>
        <begin position="69"/>
        <end position="92"/>
    </location>
</feature>
<dbReference type="Pfam" id="PF07690">
    <property type="entry name" value="MFS_1"/>
    <property type="match status" value="1"/>
</dbReference>
<evidence type="ECO:0000313" key="9">
    <source>
        <dbReference type="Proteomes" id="UP001629288"/>
    </source>
</evidence>
<dbReference type="CDD" id="cd17324">
    <property type="entry name" value="MFS_NepI_like"/>
    <property type="match status" value="1"/>
</dbReference>
<keyword evidence="5 6" id="KW-0472">Membrane</keyword>
<feature type="transmembrane region" description="Helical" evidence="6">
    <location>
        <begin position="330"/>
        <end position="348"/>
    </location>
</feature>
<dbReference type="InterPro" id="IPR050189">
    <property type="entry name" value="MFS_Efflux_Transporters"/>
</dbReference>